<dbReference type="Proteomes" id="UP000887565">
    <property type="component" value="Unplaced"/>
</dbReference>
<accession>A0A915IN25</accession>
<dbReference type="WBParaSite" id="nRc.2.0.1.t15279-RA">
    <property type="protein sequence ID" value="nRc.2.0.1.t15279-RA"/>
    <property type="gene ID" value="nRc.2.0.1.g15279"/>
</dbReference>
<dbReference type="AlphaFoldDB" id="A0A915IN25"/>
<reference evidence="2" key="1">
    <citation type="submission" date="2022-11" db="UniProtKB">
        <authorList>
            <consortium name="WormBaseParasite"/>
        </authorList>
    </citation>
    <scope>IDENTIFICATION</scope>
</reference>
<sequence length="67" mass="7786">MCSLQFPLEIDHMGIQTSLKKKRIRFEPIRAQQCLLKSVKCLIGKFEHDVINITETSNGQDYCEFDP</sequence>
<evidence type="ECO:0000313" key="2">
    <source>
        <dbReference type="WBParaSite" id="nRc.2.0.1.t15279-RA"/>
    </source>
</evidence>
<keyword evidence="1" id="KW-1185">Reference proteome</keyword>
<organism evidence="1 2">
    <name type="scientific">Romanomermis culicivorax</name>
    <name type="common">Nematode worm</name>
    <dbReference type="NCBI Taxonomy" id="13658"/>
    <lineage>
        <taxon>Eukaryota</taxon>
        <taxon>Metazoa</taxon>
        <taxon>Ecdysozoa</taxon>
        <taxon>Nematoda</taxon>
        <taxon>Enoplea</taxon>
        <taxon>Dorylaimia</taxon>
        <taxon>Mermithida</taxon>
        <taxon>Mermithoidea</taxon>
        <taxon>Mermithidae</taxon>
        <taxon>Romanomermis</taxon>
    </lineage>
</organism>
<evidence type="ECO:0000313" key="1">
    <source>
        <dbReference type="Proteomes" id="UP000887565"/>
    </source>
</evidence>
<protein>
    <submittedName>
        <fullName evidence="2">Uncharacterized protein</fullName>
    </submittedName>
</protein>
<proteinExistence type="predicted"/>
<name>A0A915IN25_ROMCU</name>